<organism evidence="4 5">
    <name type="scientific">Vogesella oryzagri</name>
    <dbReference type="NCBI Taxonomy" id="3160864"/>
    <lineage>
        <taxon>Bacteria</taxon>
        <taxon>Pseudomonadati</taxon>
        <taxon>Pseudomonadota</taxon>
        <taxon>Betaproteobacteria</taxon>
        <taxon>Neisseriales</taxon>
        <taxon>Chromobacteriaceae</taxon>
        <taxon>Vogesella</taxon>
    </lineage>
</organism>
<dbReference type="PANTHER" id="PTHR43156">
    <property type="entry name" value="STAGE II SPORULATION PROTEIN E-RELATED"/>
    <property type="match status" value="1"/>
</dbReference>
<dbReference type="RefSeq" id="WP_349585872.1">
    <property type="nucleotide sequence ID" value="NZ_JBEFLD010000003.1"/>
</dbReference>
<keyword evidence="1" id="KW-0378">Hydrolase</keyword>
<dbReference type="Pfam" id="PF00571">
    <property type="entry name" value="CBS"/>
    <property type="match status" value="1"/>
</dbReference>
<comment type="caution">
    <text evidence="4">The sequence shown here is derived from an EMBL/GenBank/DDBJ whole genome shotgun (WGS) entry which is preliminary data.</text>
</comment>
<protein>
    <submittedName>
        <fullName evidence="4">SpoIIE family protein phosphatase</fullName>
    </submittedName>
</protein>
<gene>
    <name evidence="4" type="ORF">ABNW52_07235</name>
</gene>
<keyword evidence="5" id="KW-1185">Reference proteome</keyword>
<dbReference type="SMART" id="SM00331">
    <property type="entry name" value="PP2C_SIG"/>
    <property type="match status" value="1"/>
</dbReference>
<dbReference type="Gene3D" id="3.60.40.10">
    <property type="entry name" value="PPM-type phosphatase domain"/>
    <property type="match status" value="1"/>
</dbReference>
<keyword evidence="2" id="KW-0129">CBS domain</keyword>
<feature type="domain" description="CBS" evidence="3">
    <location>
        <begin position="18"/>
        <end position="75"/>
    </location>
</feature>
<dbReference type="PROSITE" id="PS51371">
    <property type="entry name" value="CBS"/>
    <property type="match status" value="1"/>
</dbReference>
<proteinExistence type="predicted"/>
<dbReference type="Pfam" id="PF07228">
    <property type="entry name" value="SpoIIE"/>
    <property type="match status" value="1"/>
</dbReference>
<dbReference type="InterPro" id="IPR052016">
    <property type="entry name" value="Bact_Sigma-Reg"/>
</dbReference>
<evidence type="ECO:0000256" key="1">
    <source>
        <dbReference type="ARBA" id="ARBA00022801"/>
    </source>
</evidence>
<evidence type="ECO:0000313" key="5">
    <source>
        <dbReference type="Proteomes" id="UP001433638"/>
    </source>
</evidence>
<reference evidence="4" key="1">
    <citation type="submission" date="2024-06" db="EMBL/GenBank/DDBJ databases">
        <title>Genome sequence of Vogesella sp. MAHUQ-64.</title>
        <authorList>
            <person name="Huq M.A."/>
        </authorList>
    </citation>
    <scope>NUCLEOTIDE SEQUENCE</scope>
    <source>
        <strain evidence="4">MAHUQ-64</strain>
    </source>
</reference>
<dbReference type="InterPro" id="IPR036457">
    <property type="entry name" value="PPM-type-like_dom_sf"/>
</dbReference>
<evidence type="ECO:0000259" key="3">
    <source>
        <dbReference type="PROSITE" id="PS51371"/>
    </source>
</evidence>
<dbReference type="SUPFAM" id="SSF54631">
    <property type="entry name" value="CBS-domain pair"/>
    <property type="match status" value="1"/>
</dbReference>
<name>A0ABV1M476_9NEIS</name>
<dbReference type="Proteomes" id="UP001433638">
    <property type="component" value="Unassembled WGS sequence"/>
</dbReference>
<evidence type="ECO:0000256" key="2">
    <source>
        <dbReference type="PROSITE-ProRule" id="PRU00703"/>
    </source>
</evidence>
<sequence length="416" mass="46296">MHSDRAALSAVTQVAGHLLQSPPVVTPESSNYQVLELFTSQPELSNLPVVRDGAPLGIINRNHFMSMLARPFHREIFGRKPCTAFMDANPLVVDYHLPLTELSYLALSRGDKVLSDGFLVTVDGDYAGVGLGVSLVQALADQQAQKHQQMMDSINYASVIQQSFLQSSRRDMAACLDDYFMAWEPRDVVGGDYYYFVKRDDGFFVAVIDCTGHGVPGAFMTLIMASALKQVLGTYDLHNPAALLSHINRQVKESLGQLSDDERQPGENIEVRSDDGMDCAFCWYDNASHTLTFAGAKTPIFVLPKGGDEVTVIDGNKKGVGYVSTPLDYQWDNRRVKLKPGSRLYISTDGIIDQIGGPKRICFGKKRFKEQILKHAHKPMAVQRQALLDAFHHWQGENSRRDDVSLFGMHFTEQHA</sequence>
<dbReference type="InterPro" id="IPR000644">
    <property type="entry name" value="CBS_dom"/>
</dbReference>
<accession>A0ABV1M476</accession>
<dbReference type="InterPro" id="IPR046342">
    <property type="entry name" value="CBS_dom_sf"/>
</dbReference>
<dbReference type="InterPro" id="IPR001932">
    <property type="entry name" value="PPM-type_phosphatase-like_dom"/>
</dbReference>
<dbReference type="EMBL" id="JBEFLD010000003">
    <property type="protein sequence ID" value="MEQ6290405.1"/>
    <property type="molecule type" value="Genomic_DNA"/>
</dbReference>
<evidence type="ECO:0000313" key="4">
    <source>
        <dbReference type="EMBL" id="MEQ6290405.1"/>
    </source>
</evidence>
<dbReference type="PANTHER" id="PTHR43156:SF9">
    <property type="entry name" value="HAMP DOMAIN-CONTAINING PROTEIN"/>
    <property type="match status" value="1"/>
</dbReference>
<dbReference type="CDD" id="cd04598">
    <property type="entry name" value="CBS_pair_GGDEF_EAL"/>
    <property type="match status" value="1"/>
</dbReference>